<name>A0A0K9PJY1_ZOSMR</name>
<sequence>MVKDFYELDCVKSHNYAAKLFNLQINTMCSTLQADLSGFKNSKLACCGGSGGSQLYYNSEIPCGKAKIIDGNEIISGVCKNVNSYINWDVVHYTETVNSL</sequence>
<organism evidence="1 2">
    <name type="scientific">Zostera marina</name>
    <name type="common">Eelgrass</name>
    <dbReference type="NCBI Taxonomy" id="29655"/>
    <lineage>
        <taxon>Eukaryota</taxon>
        <taxon>Viridiplantae</taxon>
        <taxon>Streptophyta</taxon>
        <taxon>Embryophyta</taxon>
        <taxon>Tracheophyta</taxon>
        <taxon>Spermatophyta</taxon>
        <taxon>Magnoliopsida</taxon>
        <taxon>Liliopsida</taxon>
        <taxon>Zosteraceae</taxon>
        <taxon>Zostera</taxon>
    </lineage>
</organism>
<dbReference type="EMBL" id="LFYR01000777">
    <property type="protein sequence ID" value="KMZ69363.1"/>
    <property type="molecule type" value="Genomic_DNA"/>
</dbReference>
<dbReference type="Proteomes" id="UP000036987">
    <property type="component" value="Unassembled WGS sequence"/>
</dbReference>
<reference evidence="2" key="1">
    <citation type="journal article" date="2016" name="Nature">
        <title>The genome of the seagrass Zostera marina reveals angiosperm adaptation to the sea.</title>
        <authorList>
            <person name="Olsen J.L."/>
            <person name="Rouze P."/>
            <person name="Verhelst B."/>
            <person name="Lin Y.-C."/>
            <person name="Bayer T."/>
            <person name="Collen J."/>
            <person name="Dattolo E."/>
            <person name="De Paoli E."/>
            <person name="Dittami S."/>
            <person name="Maumus F."/>
            <person name="Michel G."/>
            <person name="Kersting A."/>
            <person name="Lauritano C."/>
            <person name="Lohaus R."/>
            <person name="Toepel M."/>
            <person name="Tonon T."/>
            <person name="Vanneste K."/>
            <person name="Amirebrahimi M."/>
            <person name="Brakel J."/>
            <person name="Bostroem C."/>
            <person name="Chovatia M."/>
            <person name="Grimwood J."/>
            <person name="Jenkins J.W."/>
            <person name="Jueterbock A."/>
            <person name="Mraz A."/>
            <person name="Stam W.T."/>
            <person name="Tice H."/>
            <person name="Bornberg-Bauer E."/>
            <person name="Green P.J."/>
            <person name="Pearson G.A."/>
            <person name="Procaccini G."/>
            <person name="Duarte C.M."/>
            <person name="Schmutz J."/>
            <person name="Reusch T.B.H."/>
            <person name="Van de Peer Y."/>
        </authorList>
    </citation>
    <scope>NUCLEOTIDE SEQUENCE [LARGE SCALE GENOMIC DNA]</scope>
    <source>
        <strain evidence="2">cv. Finnish</strain>
    </source>
</reference>
<evidence type="ECO:0000313" key="2">
    <source>
        <dbReference type="Proteomes" id="UP000036987"/>
    </source>
</evidence>
<comment type="caution">
    <text evidence="1">The sequence shown here is derived from an EMBL/GenBank/DDBJ whole genome shotgun (WGS) entry which is preliminary data.</text>
</comment>
<dbReference type="Gene3D" id="3.40.50.1110">
    <property type="entry name" value="SGNH hydrolase"/>
    <property type="match status" value="1"/>
</dbReference>
<accession>A0A0K9PJY1</accession>
<dbReference type="InterPro" id="IPR036514">
    <property type="entry name" value="SGNH_hydro_sf"/>
</dbReference>
<dbReference type="STRING" id="29655.A0A0K9PJY1"/>
<dbReference type="OrthoDB" id="1600564at2759"/>
<evidence type="ECO:0000313" key="1">
    <source>
        <dbReference type="EMBL" id="KMZ69363.1"/>
    </source>
</evidence>
<protein>
    <submittedName>
        <fullName evidence="1">Uncharacterized protein</fullName>
    </submittedName>
</protein>
<gene>
    <name evidence="1" type="ORF">ZOSMA_216G00340</name>
</gene>
<keyword evidence="2" id="KW-1185">Reference proteome</keyword>
<dbReference type="AlphaFoldDB" id="A0A0K9PJY1"/>
<proteinExistence type="predicted"/>